<reference evidence="1 2" key="1">
    <citation type="submission" date="2019-04" db="EMBL/GenBank/DDBJ databases">
        <title>Phreatobacter aquaticus sp. nov.</title>
        <authorList>
            <person name="Choi A."/>
            <person name="Baek K."/>
        </authorList>
    </citation>
    <scope>NUCLEOTIDE SEQUENCE [LARGE SCALE GENOMIC DNA]</scope>
    <source>
        <strain evidence="1 2">NMCR1094</strain>
    </source>
</reference>
<gene>
    <name evidence="1" type="ORF">E8L99_09085</name>
</gene>
<organism evidence="1 2">
    <name type="scientific">Phreatobacter aquaticus</name>
    <dbReference type="NCBI Taxonomy" id="2570229"/>
    <lineage>
        <taxon>Bacteria</taxon>
        <taxon>Pseudomonadati</taxon>
        <taxon>Pseudomonadota</taxon>
        <taxon>Alphaproteobacteria</taxon>
        <taxon>Hyphomicrobiales</taxon>
        <taxon>Phreatobacteraceae</taxon>
        <taxon>Phreatobacter</taxon>
    </lineage>
</organism>
<keyword evidence="2" id="KW-1185">Reference proteome</keyword>
<sequence length="113" mass="12600">MAIQKTLKASNPRRLDRHEGQLWTYKKSKNEDPEWLLLSPVRRSAIDEPESVLGLVSLSSPWSSIWPSWPTGSSIPESSRRTQMAKSAQKLCGLRSNVTCVGFENTGRVSSDA</sequence>
<evidence type="ECO:0000313" key="2">
    <source>
        <dbReference type="Proteomes" id="UP000298588"/>
    </source>
</evidence>
<dbReference type="RefSeq" id="WP_137099235.1">
    <property type="nucleotide sequence ID" value="NZ_CP039865.1"/>
</dbReference>
<evidence type="ECO:0000313" key="1">
    <source>
        <dbReference type="EMBL" id="QCK85903.1"/>
    </source>
</evidence>
<protein>
    <submittedName>
        <fullName evidence="1">Uncharacterized protein</fullName>
    </submittedName>
</protein>
<dbReference type="Proteomes" id="UP000298588">
    <property type="component" value="Chromosome"/>
</dbReference>
<dbReference type="EMBL" id="CP039865">
    <property type="protein sequence ID" value="QCK85903.1"/>
    <property type="molecule type" value="Genomic_DNA"/>
</dbReference>
<name>A0A4D7QJ44_9HYPH</name>
<proteinExistence type="predicted"/>
<accession>A0A4D7QJ44</accession>
<dbReference type="AlphaFoldDB" id="A0A4D7QJ44"/>
<dbReference type="KEGG" id="paqt:E8L99_09085"/>